<evidence type="ECO:0000256" key="7">
    <source>
        <dbReference type="ARBA" id="ARBA00047303"/>
    </source>
</evidence>
<evidence type="ECO:0000313" key="9">
    <source>
        <dbReference type="Proteomes" id="UP000492821"/>
    </source>
</evidence>
<feature type="region of interest" description="Disordered" evidence="8">
    <location>
        <begin position="647"/>
        <end position="733"/>
    </location>
</feature>
<feature type="region of interest" description="Disordered" evidence="8">
    <location>
        <begin position="578"/>
        <end position="607"/>
    </location>
</feature>
<dbReference type="Proteomes" id="UP000492821">
    <property type="component" value="Unassembled WGS sequence"/>
</dbReference>
<dbReference type="PANTHER" id="PTHR31399:SF0">
    <property type="entry name" value="DNA-DIRECTED PRIMASE_POLYMERASE PROTEIN"/>
    <property type="match status" value="1"/>
</dbReference>
<evidence type="ECO:0000313" key="10">
    <source>
        <dbReference type="WBParaSite" id="Pan_g19019.t1"/>
    </source>
</evidence>
<dbReference type="InterPro" id="IPR044917">
    <property type="entry name" value="PRIMPOL"/>
</dbReference>
<dbReference type="Pfam" id="PF03121">
    <property type="entry name" value="Herpes_UL52"/>
    <property type="match status" value="1"/>
</dbReference>
<dbReference type="WBParaSite" id="Pan_g19019.t1">
    <property type="protein sequence ID" value="Pan_g19019.t1"/>
    <property type="gene ID" value="Pan_g19019"/>
</dbReference>
<keyword evidence="3" id="KW-0808">Transferase</keyword>
<keyword evidence="3" id="KW-0548">Nucleotidyltransferase</keyword>
<keyword evidence="3" id="KW-0239">DNA-directed DNA polymerase</keyword>
<evidence type="ECO:0000256" key="2">
    <source>
        <dbReference type="ARBA" id="ARBA00012417"/>
    </source>
</evidence>
<dbReference type="EC" id="2.7.7.7" evidence="2"/>
<evidence type="ECO:0000256" key="8">
    <source>
        <dbReference type="SAM" id="MobiDB-lite"/>
    </source>
</evidence>
<dbReference type="EC" id="2.7.7.102" evidence="6"/>
<dbReference type="PANTHER" id="PTHR31399">
    <property type="entry name" value="DNA-DIRECTED PRIMASE / POLYMERASE PROTEIN"/>
    <property type="match status" value="1"/>
</dbReference>
<keyword evidence="9" id="KW-1185">Reference proteome</keyword>
<dbReference type="GO" id="GO:0005759">
    <property type="term" value="C:mitochondrial matrix"/>
    <property type="evidence" value="ECO:0007669"/>
    <property type="project" value="TreeGrafter"/>
</dbReference>
<evidence type="ECO:0000256" key="5">
    <source>
        <dbReference type="ARBA" id="ARBA00044677"/>
    </source>
</evidence>
<proteinExistence type="inferred from homology"/>
<feature type="region of interest" description="Disordered" evidence="8">
    <location>
        <begin position="486"/>
        <end position="516"/>
    </location>
</feature>
<dbReference type="GO" id="GO:0003682">
    <property type="term" value="F:chromatin binding"/>
    <property type="evidence" value="ECO:0007669"/>
    <property type="project" value="TreeGrafter"/>
</dbReference>
<dbReference type="GO" id="GO:0006264">
    <property type="term" value="P:mitochondrial DNA replication"/>
    <property type="evidence" value="ECO:0007669"/>
    <property type="project" value="TreeGrafter"/>
</dbReference>
<evidence type="ECO:0000256" key="3">
    <source>
        <dbReference type="ARBA" id="ARBA00022932"/>
    </source>
</evidence>
<accession>A0A7E4VBJ6</accession>
<organism evidence="9 10">
    <name type="scientific">Panagrellus redivivus</name>
    <name type="common">Microworm</name>
    <dbReference type="NCBI Taxonomy" id="6233"/>
    <lineage>
        <taxon>Eukaryota</taxon>
        <taxon>Metazoa</taxon>
        <taxon>Ecdysozoa</taxon>
        <taxon>Nematoda</taxon>
        <taxon>Chromadorea</taxon>
        <taxon>Rhabditida</taxon>
        <taxon>Tylenchina</taxon>
        <taxon>Panagrolaimomorpha</taxon>
        <taxon>Panagrolaimoidea</taxon>
        <taxon>Panagrolaimidae</taxon>
        <taxon>Panagrellus</taxon>
    </lineage>
</organism>
<dbReference type="GO" id="GO:0005634">
    <property type="term" value="C:nucleus"/>
    <property type="evidence" value="ECO:0007669"/>
    <property type="project" value="TreeGrafter"/>
</dbReference>
<sequence>MCADIEREVGKTFTVYPKQVFAFEAQAKQKNGRMFSFEMPNPYMTQGRRKFIVADLTKFWVWYRYQFNCPRHFYEIIQENYPCRLYFDLEYYKADNPDIEEGTILSEFFDLVCTMIREEYGLDIDEKAFLLLDSTTADKFSTHATVHLPEDTLFPNNVAMREFIAALTERMSMTGIGIVKKGDEETFICDPAVYTKNRSFRILHSSKCGKTTVLKYREDCKFYETVPKDDRQIFLDSITIPPNYQALKTLKVVETKGRVLKRTRQDAPGGGFVARPNCAAITTDFDVEVIETGTGKSPFPELDAYVAEFNTQFVPNVEIRTWSLLMVKANRSMRVSYQFNNCRYCLRMGREHKSNNVYWTVVLEREWMFQRCFDYDCRNYISYFFQLPRSVMDAIKPRMDSVFKLEEKAPSTPADVRKQRLNNSFHSSQYHKEQSAITRATRHGAKPNMFESQLLDLKSVKAVAPVQAVTATHSKATVPPVTVAKPKPAVTSAPPLKVSFAPPKAQAKPSTSVDPDDSFFSSQIDRVFAGLSPVAPKTTPSSNTSPKQVPIDSFFSASFDERIAEALNSSKVICGGVPLTSPTDDDDIQIVPTPNDENKPESDNDDDIEFIKAVPATPKETPVMSVNFKPPKRRLSVLASNFFSKRGVVSSTPKNPNPPKRPRKSTPTSALSPVLFSDNSAIPEESEEDISVVEDSLLKPPEDVAVLADTPPRKGDKPWKAVTSPSKKKAFAL</sequence>
<dbReference type="GO" id="GO:0009411">
    <property type="term" value="P:response to UV"/>
    <property type="evidence" value="ECO:0007669"/>
    <property type="project" value="TreeGrafter"/>
</dbReference>
<dbReference type="AlphaFoldDB" id="A0A7E4VBJ6"/>
<reference evidence="9" key="1">
    <citation type="journal article" date="2013" name="Genetics">
        <title>The draft genome and transcriptome of Panagrellus redivivus are shaped by the harsh demands of a free-living lifestyle.</title>
        <authorList>
            <person name="Srinivasan J."/>
            <person name="Dillman A.R."/>
            <person name="Macchietto M.G."/>
            <person name="Heikkinen L."/>
            <person name="Lakso M."/>
            <person name="Fracchia K.M."/>
            <person name="Antoshechkin I."/>
            <person name="Mortazavi A."/>
            <person name="Wong G."/>
            <person name="Sternberg P.W."/>
        </authorList>
    </citation>
    <scope>NUCLEOTIDE SEQUENCE [LARGE SCALE GENOMIC DNA]</scope>
    <source>
        <strain evidence="9">MT8872</strain>
    </source>
</reference>
<evidence type="ECO:0000256" key="6">
    <source>
        <dbReference type="ARBA" id="ARBA00044768"/>
    </source>
</evidence>
<dbReference type="GO" id="GO:0031297">
    <property type="term" value="P:replication fork processing"/>
    <property type="evidence" value="ECO:0007669"/>
    <property type="project" value="TreeGrafter"/>
</dbReference>
<comment type="similarity">
    <text evidence="1">Belongs to the eukaryotic-type primase small subunit family.</text>
</comment>
<protein>
    <recommendedName>
        <fullName evidence="4">DNA-directed primase/polymerase protein</fullName>
        <ecNumber evidence="6">2.7.7.102</ecNumber>
        <ecNumber evidence="2">2.7.7.7</ecNumber>
    </recommendedName>
</protein>
<dbReference type="GO" id="GO:0042276">
    <property type="term" value="P:error-prone translesion synthesis"/>
    <property type="evidence" value="ECO:0007669"/>
    <property type="project" value="InterPro"/>
</dbReference>
<dbReference type="GO" id="GO:0003887">
    <property type="term" value="F:DNA-directed DNA polymerase activity"/>
    <property type="evidence" value="ECO:0007669"/>
    <property type="project" value="UniProtKB-KW"/>
</dbReference>
<name>A0A7E4VBJ6_PANRE</name>
<evidence type="ECO:0000256" key="1">
    <source>
        <dbReference type="ARBA" id="ARBA00009762"/>
    </source>
</evidence>
<comment type="catalytic activity">
    <reaction evidence="7">
        <text>DNA(n) + a 2'-deoxyribonucleoside 5'-triphosphate = DNA(n+1) + diphosphate</text>
        <dbReference type="Rhea" id="RHEA:22508"/>
        <dbReference type="Rhea" id="RHEA-COMP:17339"/>
        <dbReference type="Rhea" id="RHEA-COMP:17340"/>
        <dbReference type="ChEBI" id="CHEBI:33019"/>
        <dbReference type="ChEBI" id="CHEBI:61560"/>
        <dbReference type="ChEBI" id="CHEBI:173112"/>
        <dbReference type="EC" id="2.7.7.7"/>
    </reaction>
    <physiologicalReaction direction="left-to-right" evidence="7">
        <dbReference type="Rhea" id="RHEA:22509"/>
    </physiologicalReaction>
</comment>
<comment type="catalytic activity">
    <reaction evidence="5">
        <text>ssDNA + n NTP = ssDNA/pppN(pN)n-1 hybrid + (n-1) diphosphate.</text>
        <dbReference type="EC" id="2.7.7.102"/>
    </reaction>
</comment>
<evidence type="ECO:0000256" key="4">
    <source>
        <dbReference type="ARBA" id="ARBA00026139"/>
    </source>
</evidence>
<reference evidence="10" key="2">
    <citation type="submission" date="2020-10" db="UniProtKB">
        <authorList>
            <consortium name="WormBaseParasite"/>
        </authorList>
    </citation>
    <scope>IDENTIFICATION</scope>
</reference>